<dbReference type="InterPro" id="IPR008619">
    <property type="entry name" value="Filamentous_hemagglutn_rpt"/>
</dbReference>
<protein>
    <submittedName>
        <fullName evidence="1">Filamentous hemagglutinin</fullName>
    </submittedName>
</protein>
<dbReference type="AlphaFoldDB" id="A0A447TFK4"/>
<sequence length="332" mass="33545">MIGGQGVDLTVSDQLHNDGVVGSDGQVKLSVGTLENAAGTIQSGKDLQLSAASLTNAEKGQILALGKDAASKVDVSGELHNQGKVAGNADMTVNAVTIDNAKGTLQAANHLELSKQSSLTNDGGHIAGQSLTLKADLLSNQAGEIYAQQQLSSTLKTLDNTKGSLIGGQGVDLMVTDSLHNDGVVGSDGKVKLTAGTLDNAAGTIQSGKDLQLTAASLANAGKGQILALGKDAASTVDVSGELHNQGKVAGNADLTVNAASIDNSKGTLQAAGHLELSKQASLTNDGGHIAAQGLNLKTDTLSNQFGDIRQIGAGEAKLKIGQAFHNQRASY</sequence>
<organism evidence="1 2">
    <name type="scientific">Chromobacterium violaceum</name>
    <dbReference type="NCBI Taxonomy" id="536"/>
    <lineage>
        <taxon>Bacteria</taxon>
        <taxon>Pseudomonadati</taxon>
        <taxon>Pseudomonadota</taxon>
        <taxon>Betaproteobacteria</taxon>
        <taxon>Neisseriales</taxon>
        <taxon>Chromobacteriaceae</taxon>
        <taxon>Chromobacterium</taxon>
    </lineage>
</organism>
<dbReference type="Pfam" id="PF05594">
    <property type="entry name" value="Fil_haemagg"/>
    <property type="match status" value="3"/>
</dbReference>
<accession>A0A447TFK4</accession>
<evidence type="ECO:0000313" key="2">
    <source>
        <dbReference type="Proteomes" id="UP000275777"/>
    </source>
</evidence>
<dbReference type="Proteomes" id="UP000275777">
    <property type="component" value="Chromosome"/>
</dbReference>
<proteinExistence type="predicted"/>
<evidence type="ECO:0000313" key="1">
    <source>
        <dbReference type="EMBL" id="VEB43705.1"/>
    </source>
</evidence>
<dbReference type="InterPro" id="IPR010069">
    <property type="entry name" value="CdiA_FHA1_rpt"/>
</dbReference>
<gene>
    <name evidence="1" type="primary">fhaB</name>
    <name evidence="1" type="ORF">NCTC9695_04164</name>
</gene>
<dbReference type="EMBL" id="LR134182">
    <property type="protein sequence ID" value="VEB43705.1"/>
    <property type="molecule type" value="Genomic_DNA"/>
</dbReference>
<name>A0A447TFK4_CHRVL</name>
<reference evidence="1 2" key="1">
    <citation type="submission" date="2018-12" db="EMBL/GenBank/DDBJ databases">
        <authorList>
            <consortium name="Pathogen Informatics"/>
        </authorList>
    </citation>
    <scope>NUCLEOTIDE SEQUENCE [LARGE SCALE GENOMIC DNA]</scope>
    <source>
        <strain evidence="1 2">NCTC9695</strain>
    </source>
</reference>
<dbReference type="NCBIfam" id="TIGR01731">
    <property type="entry name" value="fil_hemag_20aa"/>
    <property type="match status" value="9"/>
</dbReference>